<protein>
    <submittedName>
        <fullName evidence="2">Protein YceI</fullName>
    </submittedName>
</protein>
<gene>
    <name evidence="2" type="primary">yceI_9</name>
    <name evidence="2" type="ORF">GALL_102330</name>
</gene>
<feature type="domain" description="Lipid/polyisoprenoid-binding YceI-like" evidence="1">
    <location>
        <begin position="3"/>
        <end position="172"/>
    </location>
</feature>
<dbReference type="InterPro" id="IPR007372">
    <property type="entry name" value="Lipid/polyisoprenoid-bd_YceI"/>
</dbReference>
<dbReference type="AlphaFoldDB" id="A0A1J5SI36"/>
<dbReference type="SMART" id="SM00867">
    <property type="entry name" value="YceI"/>
    <property type="match status" value="1"/>
</dbReference>
<dbReference type="Pfam" id="PF04264">
    <property type="entry name" value="YceI"/>
    <property type="match status" value="1"/>
</dbReference>
<reference evidence="2" key="1">
    <citation type="submission" date="2016-10" db="EMBL/GenBank/DDBJ databases">
        <title>Sequence of Gallionella enrichment culture.</title>
        <authorList>
            <person name="Poehlein A."/>
            <person name="Muehling M."/>
            <person name="Daniel R."/>
        </authorList>
    </citation>
    <scope>NUCLEOTIDE SEQUENCE</scope>
</reference>
<dbReference type="PANTHER" id="PTHR34406:SF1">
    <property type="entry name" value="PROTEIN YCEI"/>
    <property type="match status" value="1"/>
</dbReference>
<proteinExistence type="predicted"/>
<dbReference type="Gene3D" id="2.40.128.110">
    <property type="entry name" value="Lipid/polyisoprenoid-binding, YceI-like"/>
    <property type="match status" value="1"/>
</dbReference>
<evidence type="ECO:0000259" key="1">
    <source>
        <dbReference type="SMART" id="SM00867"/>
    </source>
</evidence>
<accession>A0A1J5SI36</accession>
<name>A0A1J5SI36_9ZZZZ</name>
<dbReference type="SUPFAM" id="SSF101874">
    <property type="entry name" value="YceI-like"/>
    <property type="match status" value="1"/>
</dbReference>
<sequence length="175" mass="19296">MATYKIDAAHSEITFKVKHLMITNVTGSFTKFDATLEASKEDFTDAKISFNADVTSISTNNEQRDGHLKSDDFFAAEKFPALTFNSSSFKKISDEEYKLIGDLTIRDITKQIELSVEYGGTATDPYGQVKSGFEISGKINRKDFGLVWTATTEAGGIVVSDEVKLNLAVQMIKQA</sequence>
<dbReference type="PANTHER" id="PTHR34406">
    <property type="entry name" value="PROTEIN YCEI"/>
    <property type="match status" value="1"/>
</dbReference>
<dbReference type="EMBL" id="MLJW01000036">
    <property type="protein sequence ID" value="OIR07571.1"/>
    <property type="molecule type" value="Genomic_DNA"/>
</dbReference>
<evidence type="ECO:0000313" key="2">
    <source>
        <dbReference type="EMBL" id="OIR07571.1"/>
    </source>
</evidence>
<dbReference type="InterPro" id="IPR036761">
    <property type="entry name" value="TTHA0802/YceI-like_sf"/>
</dbReference>
<comment type="caution">
    <text evidence="2">The sequence shown here is derived from an EMBL/GenBank/DDBJ whole genome shotgun (WGS) entry which is preliminary data.</text>
</comment>
<organism evidence="2">
    <name type="scientific">mine drainage metagenome</name>
    <dbReference type="NCBI Taxonomy" id="410659"/>
    <lineage>
        <taxon>unclassified sequences</taxon>
        <taxon>metagenomes</taxon>
        <taxon>ecological metagenomes</taxon>
    </lineage>
</organism>